<evidence type="ECO:0000313" key="1">
    <source>
        <dbReference type="EMBL" id="ELR64501.1"/>
    </source>
</evidence>
<dbReference type="Proteomes" id="UP000011134">
    <property type="component" value="Unassembled WGS sequence"/>
</dbReference>
<reference evidence="1 2" key="1">
    <citation type="submission" date="2012-12" db="EMBL/GenBank/DDBJ databases">
        <title>Genome Assembly of Photobacterium sp. AK15.</title>
        <authorList>
            <person name="Khatri I."/>
            <person name="Vaidya B."/>
            <person name="Srinivas T.N.R."/>
            <person name="Subramanian S."/>
            <person name="Pinnaka A."/>
        </authorList>
    </citation>
    <scope>NUCLEOTIDE SEQUENCE [LARGE SCALE GENOMIC DNA]</scope>
    <source>
        <strain evidence="1 2">AK15</strain>
    </source>
</reference>
<comment type="caution">
    <text evidence="1">The sequence shown here is derived from an EMBL/GenBank/DDBJ whole genome shotgun (WGS) entry which is preliminary data.</text>
</comment>
<proteinExistence type="predicted"/>
<dbReference type="AlphaFoldDB" id="L8J6T7"/>
<keyword evidence="2" id="KW-1185">Reference proteome</keyword>
<protein>
    <submittedName>
        <fullName evidence="1">Uncharacterized protein</fullName>
    </submittedName>
</protein>
<accession>L8J6T7</accession>
<gene>
    <name evidence="1" type="ORF">C942_02525</name>
</gene>
<dbReference type="PATRIC" id="fig|1056511.3.peg.3598"/>
<sequence length="43" mass="4542">MNIPLLITLTEITHGYKLPAKHDIAGCLPLIHCTQPLGSSSSG</sequence>
<evidence type="ECO:0000313" key="2">
    <source>
        <dbReference type="Proteomes" id="UP000011134"/>
    </source>
</evidence>
<organism evidence="1 2">
    <name type="scientific">Photobacterium marinum</name>
    <dbReference type="NCBI Taxonomy" id="1056511"/>
    <lineage>
        <taxon>Bacteria</taxon>
        <taxon>Pseudomonadati</taxon>
        <taxon>Pseudomonadota</taxon>
        <taxon>Gammaproteobacteria</taxon>
        <taxon>Vibrionales</taxon>
        <taxon>Vibrionaceae</taxon>
        <taxon>Photobacterium</taxon>
    </lineage>
</organism>
<name>L8J6T7_9GAMM</name>
<dbReference type="EMBL" id="AMZO01000026">
    <property type="protein sequence ID" value="ELR64501.1"/>
    <property type="molecule type" value="Genomic_DNA"/>
</dbReference>